<evidence type="ECO:0000256" key="3">
    <source>
        <dbReference type="ARBA" id="ARBA00023157"/>
    </source>
</evidence>
<comment type="subcellular location">
    <subcellularLocation>
        <location evidence="1">Cytoplasm</location>
    </subcellularLocation>
</comment>
<dbReference type="AlphaFoldDB" id="A0A0V0QP56"/>
<dbReference type="InParanoid" id="A0A0V0QP56"/>
<evidence type="ECO:0000256" key="5">
    <source>
        <dbReference type="PIRNR" id="PIRNR000077"/>
    </source>
</evidence>
<dbReference type="PIRSF" id="PIRSF000077">
    <property type="entry name" value="Thioredoxin"/>
    <property type="match status" value="1"/>
</dbReference>
<keyword evidence="3 7" id="KW-1015">Disulfide bond</keyword>
<accession>A0A0V0QP56</accession>
<evidence type="ECO:0000256" key="1">
    <source>
        <dbReference type="ARBA" id="ARBA00004496"/>
    </source>
</evidence>
<dbReference type="PANTHER" id="PTHR10438">
    <property type="entry name" value="THIOREDOXIN"/>
    <property type="match status" value="1"/>
</dbReference>
<dbReference type="GO" id="GO:0015035">
    <property type="term" value="F:protein-disulfide reductase activity"/>
    <property type="evidence" value="ECO:0007669"/>
    <property type="project" value="InterPro"/>
</dbReference>
<name>A0A0V0QP56_PSEPJ</name>
<dbReference type="PROSITE" id="PS51352">
    <property type="entry name" value="THIOREDOXIN_2"/>
    <property type="match status" value="1"/>
</dbReference>
<dbReference type="InterPro" id="IPR050620">
    <property type="entry name" value="Thioredoxin_H-type-like"/>
</dbReference>
<protein>
    <recommendedName>
        <fullName evidence="5">Thioredoxin</fullName>
    </recommendedName>
</protein>
<dbReference type="InterPro" id="IPR036249">
    <property type="entry name" value="Thioredoxin-like_sf"/>
</dbReference>
<dbReference type="Gene3D" id="3.40.30.10">
    <property type="entry name" value="Glutaredoxin"/>
    <property type="match status" value="1"/>
</dbReference>
<evidence type="ECO:0000256" key="4">
    <source>
        <dbReference type="ARBA" id="ARBA00038353"/>
    </source>
</evidence>
<proteinExistence type="inferred from homology"/>
<organism evidence="9 10">
    <name type="scientific">Pseudocohnilembus persalinus</name>
    <name type="common">Ciliate</name>
    <dbReference type="NCBI Taxonomy" id="266149"/>
    <lineage>
        <taxon>Eukaryota</taxon>
        <taxon>Sar</taxon>
        <taxon>Alveolata</taxon>
        <taxon>Ciliophora</taxon>
        <taxon>Intramacronucleata</taxon>
        <taxon>Oligohymenophorea</taxon>
        <taxon>Scuticociliatia</taxon>
        <taxon>Philasterida</taxon>
        <taxon>Pseudocohnilembidae</taxon>
        <taxon>Pseudocohnilembus</taxon>
    </lineage>
</organism>
<keyword evidence="2" id="KW-0963">Cytoplasm</keyword>
<feature type="domain" description="Thioredoxin" evidence="8">
    <location>
        <begin position="1"/>
        <end position="108"/>
    </location>
</feature>
<evidence type="ECO:0000313" key="10">
    <source>
        <dbReference type="Proteomes" id="UP000054937"/>
    </source>
</evidence>
<dbReference type="CDD" id="cd02947">
    <property type="entry name" value="TRX_family"/>
    <property type="match status" value="1"/>
</dbReference>
<feature type="disulfide bond" description="Redox-active" evidence="7">
    <location>
        <begin position="32"/>
        <end position="35"/>
    </location>
</feature>
<keyword evidence="7" id="KW-0676">Redox-active center</keyword>
<dbReference type="PANTHER" id="PTHR10438:SF468">
    <property type="entry name" value="THIOREDOXIN-1-RELATED"/>
    <property type="match status" value="1"/>
</dbReference>
<dbReference type="Pfam" id="PF00085">
    <property type="entry name" value="Thioredoxin"/>
    <property type="match status" value="1"/>
</dbReference>
<reference evidence="9 10" key="1">
    <citation type="journal article" date="2015" name="Sci. Rep.">
        <title>Genome of the facultative scuticociliatosis pathogen Pseudocohnilembus persalinus provides insight into its virulence through horizontal gene transfer.</title>
        <authorList>
            <person name="Xiong J."/>
            <person name="Wang G."/>
            <person name="Cheng J."/>
            <person name="Tian M."/>
            <person name="Pan X."/>
            <person name="Warren A."/>
            <person name="Jiang C."/>
            <person name="Yuan D."/>
            <person name="Miao W."/>
        </authorList>
    </citation>
    <scope>NUCLEOTIDE SEQUENCE [LARGE SCALE GENOMIC DNA]</scope>
    <source>
        <strain evidence="9">36N120E</strain>
    </source>
</reference>
<dbReference type="GO" id="GO:0005737">
    <property type="term" value="C:cytoplasm"/>
    <property type="evidence" value="ECO:0007669"/>
    <property type="project" value="UniProtKB-SubCell"/>
</dbReference>
<evidence type="ECO:0000259" key="8">
    <source>
        <dbReference type="PROSITE" id="PS51352"/>
    </source>
</evidence>
<dbReference type="EMBL" id="LDAU01000123">
    <property type="protein sequence ID" value="KRX03933.1"/>
    <property type="molecule type" value="Genomic_DNA"/>
</dbReference>
<evidence type="ECO:0000256" key="2">
    <source>
        <dbReference type="ARBA" id="ARBA00022490"/>
    </source>
</evidence>
<feature type="active site" description="Nucleophile" evidence="6">
    <location>
        <position position="35"/>
    </location>
</feature>
<evidence type="ECO:0000313" key="9">
    <source>
        <dbReference type="EMBL" id="KRX03933.1"/>
    </source>
</evidence>
<feature type="site" description="Contributes to redox potential value" evidence="6">
    <location>
        <position position="33"/>
    </location>
</feature>
<dbReference type="InterPro" id="IPR017937">
    <property type="entry name" value="Thioredoxin_CS"/>
</dbReference>
<dbReference type="InterPro" id="IPR013766">
    <property type="entry name" value="Thioredoxin_domain"/>
</dbReference>
<dbReference type="InterPro" id="IPR005746">
    <property type="entry name" value="Thioredoxin"/>
</dbReference>
<comment type="caution">
    <text evidence="9">The sequence shown here is derived from an EMBL/GenBank/DDBJ whole genome shotgun (WGS) entry which is preliminary data.</text>
</comment>
<comment type="similarity">
    <text evidence="4">Belongs to the thioredoxin family. Plant H-type subfamily.</text>
</comment>
<feature type="active site" description="Nucleophile" evidence="6">
    <location>
        <position position="32"/>
    </location>
</feature>
<dbReference type="Proteomes" id="UP000054937">
    <property type="component" value="Unassembled WGS sequence"/>
</dbReference>
<gene>
    <name evidence="9" type="ORF">PPERSA_12138</name>
</gene>
<dbReference type="SUPFAM" id="SSF52833">
    <property type="entry name" value="Thioredoxin-like"/>
    <property type="match status" value="1"/>
</dbReference>
<evidence type="ECO:0000256" key="6">
    <source>
        <dbReference type="PIRSR" id="PIRSR000077-1"/>
    </source>
</evidence>
<feature type="site" description="Contributes to redox potential value" evidence="6">
    <location>
        <position position="34"/>
    </location>
</feature>
<dbReference type="PROSITE" id="PS00194">
    <property type="entry name" value="THIOREDOXIN_1"/>
    <property type="match status" value="1"/>
</dbReference>
<dbReference type="OMA" id="KEHVISC"/>
<sequence length="111" mass="12176">MSKIISVKGKEEFQKVIAENKGVIVDFYADWCGPCKKLGEIFKAKIGSGNGWVVAKIDVDEEENGVLAEEAGVSGIPQVDLYIGGKQTEKFVGFNENKLNSFIDKAAEQYQ</sequence>
<keyword evidence="10" id="KW-1185">Reference proteome</keyword>
<evidence type="ECO:0000256" key="7">
    <source>
        <dbReference type="PIRSR" id="PIRSR000077-4"/>
    </source>
</evidence>
<dbReference type="OrthoDB" id="2121326at2759"/>
<feature type="site" description="Deprotonates C-terminal active site Cys" evidence="6">
    <location>
        <position position="26"/>
    </location>
</feature>